<evidence type="ECO:0000256" key="1">
    <source>
        <dbReference type="ARBA" id="ARBA00005783"/>
    </source>
</evidence>
<evidence type="ECO:0000259" key="10">
    <source>
        <dbReference type="Pfam" id="PF21638"/>
    </source>
</evidence>
<protein>
    <recommendedName>
        <fullName evidence="6">Protein SDA1</fullName>
    </recommendedName>
</protein>
<evidence type="ECO:0000313" key="11">
    <source>
        <dbReference type="EMBL" id="KYQ89192.1"/>
    </source>
</evidence>
<keyword evidence="2 6" id="KW-0813">Transport</keyword>
<dbReference type="GO" id="GO:0005730">
    <property type="term" value="C:nucleolus"/>
    <property type="evidence" value="ECO:0007669"/>
    <property type="project" value="UniProtKB-SubCell"/>
</dbReference>
<comment type="similarity">
    <text evidence="1 6">Belongs to the SDA1 family.</text>
</comment>
<feature type="compositionally biased region" description="Acidic residues" evidence="7">
    <location>
        <begin position="544"/>
        <end position="601"/>
    </location>
</feature>
<evidence type="ECO:0000256" key="2">
    <source>
        <dbReference type="ARBA" id="ARBA00022448"/>
    </source>
</evidence>
<comment type="caution">
    <text evidence="11">The sequence shown here is derived from an EMBL/GenBank/DDBJ whole genome shotgun (WGS) entry which is preliminary data.</text>
</comment>
<dbReference type="OMA" id="AMYKTYK"/>
<dbReference type="FunCoup" id="A0A151Z5F2">
    <property type="interactions" value="740"/>
</dbReference>
<proteinExistence type="inferred from homology"/>
<feature type="compositionally biased region" description="Basic residues" evidence="7">
    <location>
        <begin position="747"/>
        <end position="760"/>
    </location>
</feature>
<dbReference type="InParanoid" id="A0A151Z5F2"/>
<feature type="domain" description="SDA1 C-terminal" evidence="10">
    <location>
        <begin position="711"/>
        <end position="758"/>
    </location>
</feature>
<dbReference type="STRING" id="361077.A0A151Z5F2"/>
<evidence type="ECO:0000313" key="12">
    <source>
        <dbReference type="Proteomes" id="UP000076078"/>
    </source>
</evidence>
<name>A0A151Z5F2_TIELA</name>
<feature type="domain" description="SDA1 middle" evidence="8">
    <location>
        <begin position="537"/>
        <end position="691"/>
    </location>
</feature>
<dbReference type="PANTHER" id="PTHR12730:SF0">
    <property type="entry name" value="PROTEIN SDA1 HOMOLOG"/>
    <property type="match status" value="1"/>
</dbReference>
<dbReference type="InterPro" id="IPR016024">
    <property type="entry name" value="ARM-type_fold"/>
</dbReference>
<gene>
    <name evidence="11" type="ORF">DLAC_10436</name>
</gene>
<comment type="subcellular location">
    <subcellularLocation>
        <location evidence="6">Nucleus</location>
        <location evidence="6">Nucleolus</location>
    </subcellularLocation>
</comment>
<dbReference type="GO" id="GO:0042273">
    <property type="term" value="P:ribosomal large subunit biogenesis"/>
    <property type="evidence" value="ECO:0007669"/>
    <property type="project" value="UniProtKB-UniRule"/>
</dbReference>
<dbReference type="EMBL" id="LODT01000042">
    <property type="protein sequence ID" value="KYQ89192.1"/>
    <property type="molecule type" value="Genomic_DNA"/>
</dbReference>
<evidence type="ECO:0000256" key="7">
    <source>
        <dbReference type="SAM" id="MobiDB-lite"/>
    </source>
</evidence>
<keyword evidence="4 6" id="KW-0653">Protein transport</keyword>
<feature type="region of interest" description="Disordered" evidence="7">
    <location>
        <begin position="226"/>
        <end position="247"/>
    </location>
</feature>
<feature type="region of interest" description="Disordered" evidence="7">
    <location>
        <begin position="512"/>
        <end position="621"/>
    </location>
</feature>
<evidence type="ECO:0000256" key="5">
    <source>
        <dbReference type="ARBA" id="ARBA00023242"/>
    </source>
</evidence>
<evidence type="ECO:0000256" key="3">
    <source>
        <dbReference type="ARBA" id="ARBA00022517"/>
    </source>
</evidence>
<dbReference type="AlphaFoldDB" id="A0A151Z5F2"/>
<organism evidence="11 12">
    <name type="scientific">Tieghemostelium lacteum</name>
    <name type="common">Slime mold</name>
    <name type="synonym">Dictyostelium lacteum</name>
    <dbReference type="NCBI Taxonomy" id="361077"/>
    <lineage>
        <taxon>Eukaryota</taxon>
        <taxon>Amoebozoa</taxon>
        <taxon>Evosea</taxon>
        <taxon>Eumycetozoa</taxon>
        <taxon>Dictyostelia</taxon>
        <taxon>Dictyosteliales</taxon>
        <taxon>Raperosteliaceae</taxon>
        <taxon>Tieghemostelium</taxon>
    </lineage>
</organism>
<dbReference type="Proteomes" id="UP000076078">
    <property type="component" value="Unassembled WGS sequence"/>
</dbReference>
<dbReference type="Pfam" id="PF08158">
    <property type="entry name" value="SDA1_HEAT"/>
    <property type="match status" value="1"/>
</dbReference>
<accession>A0A151Z5F2</accession>
<dbReference type="GO" id="GO:0000055">
    <property type="term" value="P:ribosomal large subunit export from nucleus"/>
    <property type="evidence" value="ECO:0007669"/>
    <property type="project" value="UniProtKB-UniRule"/>
</dbReference>
<evidence type="ECO:0000256" key="6">
    <source>
        <dbReference type="RuleBase" id="RU365057"/>
    </source>
</evidence>
<keyword evidence="5 6" id="KW-0539">Nucleus</keyword>
<dbReference type="Pfam" id="PF05285">
    <property type="entry name" value="SDA1_dom"/>
    <property type="match status" value="1"/>
</dbReference>
<dbReference type="Pfam" id="PF21638">
    <property type="entry name" value="SDA1_C"/>
    <property type="match status" value="1"/>
</dbReference>
<evidence type="ECO:0000256" key="4">
    <source>
        <dbReference type="ARBA" id="ARBA00022927"/>
    </source>
</evidence>
<dbReference type="OrthoDB" id="2196187at2759"/>
<reference evidence="11 12" key="1">
    <citation type="submission" date="2015-12" db="EMBL/GenBank/DDBJ databases">
        <title>Dictyostelia acquired genes for synthesis and detection of signals that induce cell-type specialization by lateral gene transfer from prokaryotes.</title>
        <authorList>
            <person name="Gloeckner G."/>
            <person name="Schaap P."/>
        </authorList>
    </citation>
    <scope>NUCLEOTIDE SEQUENCE [LARGE SCALE GENOMIC DNA]</scope>
    <source>
        <strain evidence="11 12">TK</strain>
    </source>
</reference>
<feature type="compositionally biased region" description="Basic and acidic residues" evidence="7">
    <location>
        <begin position="533"/>
        <end position="543"/>
    </location>
</feature>
<dbReference type="SUPFAM" id="SSF48371">
    <property type="entry name" value="ARM repeat"/>
    <property type="match status" value="1"/>
</dbReference>
<keyword evidence="12" id="KW-1185">Reference proteome</keyword>
<sequence length="760" mass="88961">MASGRILDLLQLQNLTKRDPSAYKDEFLQQFNHYKTQLNIFQLKPTKDYKHFAQLVSYLSHVCKCYPKELSEFPKQISDLLEHSCNNLEPDLRRILAKSLILMRNRDLLPQITLLSLFFKLFRVHDKPLRSLLYSYIVSDIKNTNLKSKNVKLNKSLQNFMFTMMNDDSEIASKMSLKVMVELFRKKVWHDTKTVNVISNGVFSKNSKIIITTLNFFLHIDNPDRVDSDDENEASKKDKAKEKYRKSSLSLKVGKKTKSRQTRLNKTKSDFKKAKEEELKKLNPNFPAIELIHDPQGYCEKLFNLLQKTTETFETRILMMNFISRLIFTHKLMIYNFYPFLQKYLQPHQKEITYILAVLAQSCHELVDPDVLKPIISTIAKYFVNDGCNPEVIAIGLNTIRAIASRCPLSMDKVLLADLIQYKDKKEKGVKMASTSLLHFFRENYPSLLPKKERGKKKTDIQPLEFGAQKIHTAIDGVELLYDEELNRELDQHENADDDDDEFMDIEDDEEMNDIQDDDGWESASDEEDEEEKQNNWKEVKDGEEIEVSDDEEDDDEEEDEEDDGEWEEVSDDEDDENEEEWEEVSDDEQEEEEEEEEDKETTEQQKVVQKKTIPEPDDLGLKILSDQDIERIKKLKALRDSKSLKRPLEAISQDDDDENVNGYIDPMDLRGEHKKRKASLEERIALVKEGRKDRDYGSKTSRKKRGKMTSTTNEQKEKTTKPFMLMKKSNKVRSKQTMSIRDRQIKKSKHIAKQAKGRH</sequence>
<evidence type="ECO:0000259" key="9">
    <source>
        <dbReference type="Pfam" id="PF08158"/>
    </source>
</evidence>
<keyword evidence="3 6" id="KW-0690">Ribosome biogenesis</keyword>
<dbReference type="PANTHER" id="PTHR12730">
    <property type="entry name" value="HSDA/SDA1-RELATED"/>
    <property type="match status" value="1"/>
</dbReference>
<dbReference type="GO" id="GO:0015031">
    <property type="term" value="P:protein transport"/>
    <property type="evidence" value="ECO:0007669"/>
    <property type="project" value="UniProtKB-KW"/>
</dbReference>
<feature type="region of interest" description="Disordered" evidence="7">
    <location>
        <begin position="691"/>
        <end position="760"/>
    </location>
</feature>
<feature type="compositionally biased region" description="Acidic residues" evidence="7">
    <location>
        <begin position="512"/>
        <end position="532"/>
    </location>
</feature>
<dbReference type="InterPro" id="IPR027312">
    <property type="entry name" value="Sda1"/>
</dbReference>
<feature type="region of interest" description="Disordered" evidence="7">
    <location>
        <begin position="650"/>
        <end position="678"/>
    </location>
</feature>
<dbReference type="InterPro" id="IPR012977">
    <property type="entry name" value="SDA1_N"/>
</dbReference>
<comment type="function">
    <text evidence="6">Required for 60S pre-ribosomal subunits export to the cytoplasm.</text>
</comment>
<evidence type="ECO:0000259" key="8">
    <source>
        <dbReference type="Pfam" id="PF05285"/>
    </source>
</evidence>
<dbReference type="InterPro" id="IPR048292">
    <property type="entry name" value="SDA1_C"/>
</dbReference>
<feature type="domain" description="SDA1 N-terminal" evidence="9">
    <location>
        <begin position="58"/>
        <end position="426"/>
    </location>
</feature>
<dbReference type="InterPro" id="IPR007949">
    <property type="entry name" value="SDA1_MD"/>
</dbReference>